<proteinExistence type="predicted"/>
<protein>
    <submittedName>
        <fullName evidence="2">Uncharacterized protein</fullName>
    </submittedName>
</protein>
<gene>
    <name evidence="2" type="ORF">BDP27DRAFT_1369938</name>
</gene>
<accession>A0A9P5PC44</accession>
<dbReference type="AlphaFoldDB" id="A0A9P5PC44"/>
<evidence type="ECO:0000313" key="3">
    <source>
        <dbReference type="Proteomes" id="UP000772434"/>
    </source>
</evidence>
<dbReference type="Proteomes" id="UP000772434">
    <property type="component" value="Unassembled WGS sequence"/>
</dbReference>
<name>A0A9P5PC44_9AGAR</name>
<evidence type="ECO:0000256" key="1">
    <source>
        <dbReference type="SAM" id="MobiDB-lite"/>
    </source>
</evidence>
<keyword evidence="3" id="KW-1185">Reference proteome</keyword>
<reference evidence="2" key="1">
    <citation type="submission" date="2020-11" db="EMBL/GenBank/DDBJ databases">
        <authorList>
            <consortium name="DOE Joint Genome Institute"/>
            <person name="Ahrendt S."/>
            <person name="Riley R."/>
            <person name="Andreopoulos W."/>
            <person name="Labutti K."/>
            <person name="Pangilinan J."/>
            <person name="Ruiz-Duenas F.J."/>
            <person name="Barrasa J.M."/>
            <person name="Sanchez-Garcia M."/>
            <person name="Camarero S."/>
            <person name="Miyauchi S."/>
            <person name="Serrano A."/>
            <person name="Linde D."/>
            <person name="Babiker R."/>
            <person name="Drula E."/>
            <person name="Ayuso-Fernandez I."/>
            <person name="Pacheco R."/>
            <person name="Padilla G."/>
            <person name="Ferreira P."/>
            <person name="Barriuso J."/>
            <person name="Kellner H."/>
            <person name="Castanera R."/>
            <person name="Alfaro M."/>
            <person name="Ramirez L."/>
            <person name="Pisabarro A.G."/>
            <person name="Kuo A."/>
            <person name="Tritt A."/>
            <person name="Lipzen A."/>
            <person name="He G."/>
            <person name="Yan M."/>
            <person name="Ng V."/>
            <person name="Cullen D."/>
            <person name="Martin F."/>
            <person name="Rosso M.-N."/>
            <person name="Henrissat B."/>
            <person name="Hibbett D."/>
            <person name="Martinez A.T."/>
            <person name="Grigoriev I.V."/>
        </authorList>
    </citation>
    <scope>NUCLEOTIDE SEQUENCE</scope>
    <source>
        <strain evidence="2">AH 40177</strain>
    </source>
</reference>
<evidence type="ECO:0000313" key="2">
    <source>
        <dbReference type="EMBL" id="KAF9061133.1"/>
    </source>
</evidence>
<feature type="region of interest" description="Disordered" evidence="1">
    <location>
        <begin position="262"/>
        <end position="282"/>
    </location>
</feature>
<organism evidence="2 3">
    <name type="scientific">Rhodocollybia butyracea</name>
    <dbReference type="NCBI Taxonomy" id="206335"/>
    <lineage>
        <taxon>Eukaryota</taxon>
        <taxon>Fungi</taxon>
        <taxon>Dikarya</taxon>
        <taxon>Basidiomycota</taxon>
        <taxon>Agaricomycotina</taxon>
        <taxon>Agaricomycetes</taxon>
        <taxon>Agaricomycetidae</taxon>
        <taxon>Agaricales</taxon>
        <taxon>Marasmiineae</taxon>
        <taxon>Omphalotaceae</taxon>
        <taxon>Rhodocollybia</taxon>
    </lineage>
</organism>
<sequence>MKVALQIANSLEYASRLGFEYRMWQMLIPSKMQLIVPIAFLLCFLAFGFDGHFDFYYKFTKCRTRLHSICLMIRDWSLNSPLLFFMSSAISSDLNSATSSNSLAMDIANTYNRLTSAIPPSSCQTLYELLHRVRAKLGPLYKLESWNSSLVLSTDSVQFSDEFDACLSDLIQFRVIVKAMKLEVPSYALEFWRSFQMFTVRVFELVNPDFLAQCQCDWFIEKTYFLNLPSILWDLEDKLPDPKIPGWDYPMSEGLLNFSPRTKRGRASSDIEPSGTASVAEPNLNKTVKKPKTLHSVQLSKLDPAKAAQYMPLPVPATAAPIEAEKTGTRGRGLPIIRATKHDNKSTKDFVFKHPDSTETFTFDNLVKVNRSLAAVMVPNVIAFGKSLKFAHELGNQSKEVMAEKLKNLLDLHSAYDSSVQTYIQAEKTAHAIGKSLVIAQTELMGTMHDPRLILKYLEDEDPEFTAGSDQVMQLAKVLGWDISMPATTTSSSSNN</sequence>
<comment type="caution">
    <text evidence="2">The sequence shown here is derived from an EMBL/GenBank/DDBJ whole genome shotgun (WGS) entry which is preliminary data.</text>
</comment>
<dbReference type="EMBL" id="JADNRY010000213">
    <property type="protein sequence ID" value="KAF9061133.1"/>
    <property type="molecule type" value="Genomic_DNA"/>
</dbReference>